<evidence type="ECO:0000313" key="1">
    <source>
        <dbReference type="EMBL" id="KAH3707440.1"/>
    </source>
</evidence>
<organism evidence="1 2">
    <name type="scientific">Dreissena polymorpha</name>
    <name type="common">Zebra mussel</name>
    <name type="synonym">Mytilus polymorpha</name>
    <dbReference type="NCBI Taxonomy" id="45954"/>
    <lineage>
        <taxon>Eukaryota</taxon>
        <taxon>Metazoa</taxon>
        <taxon>Spiralia</taxon>
        <taxon>Lophotrochozoa</taxon>
        <taxon>Mollusca</taxon>
        <taxon>Bivalvia</taxon>
        <taxon>Autobranchia</taxon>
        <taxon>Heteroconchia</taxon>
        <taxon>Euheterodonta</taxon>
        <taxon>Imparidentia</taxon>
        <taxon>Neoheterodontei</taxon>
        <taxon>Myida</taxon>
        <taxon>Dreissenoidea</taxon>
        <taxon>Dreissenidae</taxon>
        <taxon>Dreissena</taxon>
    </lineage>
</organism>
<proteinExistence type="predicted"/>
<comment type="caution">
    <text evidence="1">The sequence shown here is derived from an EMBL/GenBank/DDBJ whole genome shotgun (WGS) entry which is preliminary data.</text>
</comment>
<name>A0A9D3YYP2_DREPO</name>
<dbReference type="EMBL" id="JAIWYP010000014">
    <property type="protein sequence ID" value="KAH3707440.1"/>
    <property type="molecule type" value="Genomic_DNA"/>
</dbReference>
<dbReference type="AlphaFoldDB" id="A0A9D3YYP2"/>
<accession>A0A9D3YYP2</accession>
<reference evidence="1" key="1">
    <citation type="journal article" date="2019" name="bioRxiv">
        <title>The Genome of the Zebra Mussel, Dreissena polymorpha: A Resource for Invasive Species Research.</title>
        <authorList>
            <person name="McCartney M.A."/>
            <person name="Auch B."/>
            <person name="Kono T."/>
            <person name="Mallez S."/>
            <person name="Zhang Y."/>
            <person name="Obille A."/>
            <person name="Becker A."/>
            <person name="Abrahante J.E."/>
            <person name="Garbe J."/>
            <person name="Badalamenti J.P."/>
            <person name="Herman A."/>
            <person name="Mangelson H."/>
            <person name="Liachko I."/>
            <person name="Sullivan S."/>
            <person name="Sone E.D."/>
            <person name="Koren S."/>
            <person name="Silverstein K.A.T."/>
            <person name="Beckman K.B."/>
            <person name="Gohl D.M."/>
        </authorList>
    </citation>
    <scope>NUCLEOTIDE SEQUENCE</scope>
    <source>
        <strain evidence="1">Duluth1</strain>
        <tissue evidence="1">Whole animal</tissue>
    </source>
</reference>
<protein>
    <submittedName>
        <fullName evidence="1">Uncharacterized protein</fullName>
    </submittedName>
</protein>
<sequence>MMLGREVYTHAELVYPFPPHEAQPVTEYVHNLEQSMVSVHETARRCLSGYQAHMKRDHDVRLCQNPYRVGDLNMSLMCRERKAKLRSCCHNGLDRAL</sequence>
<keyword evidence="2" id="KW-1185">Reference proteome</keyword>
<dbReference type="Proteomes" id="UP000828390">
    <property type="component" value="Unassembled WGS sequence"/>
</dbReference>
<evidence type="ECO:0000313" key="2">
    <source>
        <dbReference type="Proteomes" id="UP000828390"/>
    </source>
</evidence>
<reference evidence="1" key="2">
    <citation type="submission" date="2020-11" db="EMBL/GenBank/DDBJ databases">
        <authorList>
            <person name="McCartney M.A."/>
            <person name="Auch B."/>
            <person name="Kono T."/>
            <person name="Mallez S."/>
            <person name="Becker A."/>
            <person name="Gohl D.M."/>
            <person name="Silverstein K.A.T."/>
            <person name="Koren S."/>
            <person name="Bechman K.B."/>
            <person name="Herman A."/>
            <person name="Abrahante J.E."/>
            <person name="Garbe J."/>
        </authorList>
    </citation>
    <scope>NUCLEOTIDE SEQUENCE</scope>
    <source>
        <strain evidence="1">Duluth1</strain>
        <tissue evidence="1">Whole animal</tissue>
    </source>
</reference>
<gene>
    <name evidence="1" type="ORF">DPMN_066846</name>
</gene>